<proteinExistence type="predicted"/>
<dbReference type="KEGG" id="hms:HMU07660"/>
<dbReference type="AlphaFoldDB" id="D3UHQ1"/>
<name>D3UHQ1_HELM1</name>
<dbReference type="HOGENOM" id="CLU_182168_0_0_7"/>
<dbReference type="EMBL" id="FN555004">
    <property type="protein sequence ID" value="CBG40023.1"/>
    <property type="molecule type" value="Genomic_DNA"/>
</dbReference>
<organism evidence="1 2">
    <name type="scientific">Helicobacter mustelae (strain ATCC 43772 / CCUG 25715 / CIP 103759 / LMG 18044 / NCTC 12198 / R85-136P)</name>
    <name type="common">Campylobacter mustelae</name>
    <dbReference type="NCBI Taxonomy" id="679897"/>
    <lineage>
        <taxon>Bacteria</taxon>
        <taxon>Pseudomonadati</taxon>
        <taxon>Campylobacterota</taxon>
        <taxon>Epsilonproteobacteria</taxon>
        <taxon>Campylobacterales</taxon>
        <taxon>Helicobacteraceae</taxon>
        <taxon>Helicobacter</taxon>
    </lineage>
</organism>
<reference evidence="1 2" key="1">
    <citation type="journal article" date="2010" name="BMC Genomics">
        <title>Comparative genomics and proteomics of Helicobacter mustelae, an ulcerogenic and carcinogenic gastric pathogen.</title>
        <authorList>
            <person name="O'Toole P.W."/>
            <person name="Snelling W.J."/>
            <person name="Canchaya C."/>
            <person name="Forde B.M."/>
            <person name="Hardie K.R."/>
            <person name="Josenhans C."/>
            <person name="Graham R.L.J."/>
            <person name="McMullan G."/>
            <person name="Parkhill J."/>
            <person name="Belda E."/>
            <person name="Bentley S.D."/>
        </authorList>
    </citation>
    <scope>NUCLEOTIDE SEQUENCE [LARGE SCALE GENOMIC DNA]</scope>
    <source>
        <strain evidence="2">ATCC 43772 / LMG 18044 / NCTC 12198 / 12198</strain>
    </source>
</reference>
<dbReference type="STRING" id="679897.HMU07660"/>
<dbReference type="RefSeq" id="WP_013023101.1">
    <property type="nucleotide sequence ID" value="NC_013949.1"/>
</dbReference>
<evidence type="ECO:0000313" key="2">
    <source>
        <dbReference type="Proteomes" id="UP000001522"/>
    </source>
</evidence>
<protein>
    <submittedName>
        <fullName evidence="1">Uncharacterized protein</fullName>
    </submittedName>
</protein>
<dbReference type="InterPro" id="IPR021634">
    <property type="entry name" value="DUF3240"/>
</dbReference>
<dbReference type="Pfam" id="PF11582">
    <property type="entry name" value="DUF3240"/>
    <property type="match status" value="1"/>
</dbReference>
<gene>
    <name evidence="1" type="ordered locus">HMU07660</name>
</gene>
<keyword evidence="2" id="KW-1185">Reference proteome</keyword>
<dbReference type="Gene3D" id="3.30.70.120">
    <property type="match status" value="1"/>
</dbReference>
<evidence type="ECO:0000313" key="1">
    <source>
        <dbReference type="EMBL" id="CBG40023.1"/>
    </source>
</evidence>
<dbReference type="Proteomes" id="UP000001522">
    <property type="component" value="Chromosome"/>
</dbReference>
<dbReference type="InterPro" id="IPR015867">
    <property type="entry name" value="N-reg_PII/ATP_PRibTrfase_C"/>
</dbReference>
<accession>D3UHQ1</accession>
<sequence length="90" mass="10897">MLEIYVEAELKNKVVDLFLEKGLDNFFCLNVQRYAAKNLLVSQMEQVSGRKEYVMFKVFAKKKQKREILLWLEEFDHARYFVSKKKEKEK</sequence>